<evidence type="ECO:0000256" key="14">
    <source>
        <dbReference type="RuleBase" id="RU000461"/>
    </source>
</evidence>
<keyword evidence="5 13" id="KW-0349">Heme</keyword>
<sequence>MLRKSLPSTSPPWHPSLTHFDLQMLLDAVFGTRPPAWLGAFDTRDWALTIIAFVALWIVHIRRTRIALPPGPKGLPIIGNVLQLPRDKEWLQYDDWGKEYGPIFHLSLPLGEKLIVINSHKVAIDILEKNANAFAARPTNMVMATDLIGWGRAVALHPGGEKHRKYRRLLSKVLNSTAVRKFRPLEQRAAEAFLQELYRTPDDFIKHIRDSVGSMIVELSYGRDTKIGEAGFIDYAEYVHEIFTYAARSFAFVVDIVPILQHIPEWIPGVTWKKQATQWRKELDLMAQVPFDMVKSDMKGEAFSDSYVSVSLDGKKSAADDDHEADVKWTAVSLYTGGADTTIASLNALFLLMCLHPEAQSRAQKEIDAVVGPDRLPTAEDEPDLPFVGAIVKEILRYWTIAPLGLPHRAMEGTIYESYLIPKGSTIIANLWGMMHDPTVYSDPYEFKPERFLPVEQGGLGEPDPTPTIFGFGRRICPGMHLATASVWIYSACILASFNIKPVKNERGEDVMPVAETGPEMIRMPKPFKCQVVPRSSNTAALLGF</sequence>
<dbReference type="GO" id="GO:0020037">
    <property type="term" value="F:heme binding"/>
    <property type="evidence" value="ECO:0007669"/>
    <property type="project" value="InterPro"/>
</dbReference>
<keyword evidence="6" id="KW-0812">Transmembrane</keyword>
<organism evidence="15 16">
    <name type="scientific">Steccherinum ochraceum</name>
    <dbReference type="NCBI Taxonomy" id="92696"/>
    <lineage>
        <taxon>Eukaryota</taxon>
        <taxon>Fungi</taxon>
        <taxon>Dikarya</taxon>
        <taxon>Basidiomycota</taxon>
        <taxon>Agaricomycotina</taxon>
        <taxon>Agaricomycetes</taxon>
        <taxon>Polyporales</taxon>
        <taxon>Steccherinaceae</taxon>
        <taxon>Steccherinum</taxon>
    </lineage>
</organism>
<keyword evidence="11 14" id="KW-0503">Monooxygenase</keyword>
<dbReference type="GO" id="GO:0005506">
    <property type="term" value="F:iron ion binding"/>
    <property type="evidence" value="ECO:0007669"/>
    <property type="project" value="InterPro"/>
</dbReference>
<dbReference type="PANTHER" id="PTHR46300:SF7">
    <property type="entry name" value="P450, PUTATIVE (EUROFUNG)-RELATED"/>
    <property type="match status" value="1"/>
</dbReference>
<comment type="caution">
    <text evidence="15">The sequence shown here is derived from an EMBL/GenBank/DDBJ whole genome shotgun (WGS) entry which is preliminary data.</text>
</comment>
<evidence type="ECO:0008006" key="17">
    <source>
        <dbReference type="Google" id="ProtNLM"/>
    </source>
</evidence>
<accession>A0A4R0RW09</accession>
<comment type="pathway">
    <text evidence="3">Secondary metabolite biosynthesis.</text>
</comment>
<dbReference type="InterPro" id="IPR001128">
    <property type="entry name" value="Cyt_P450"/>
</dbReference>
<comment type="similarity">
    <text evidence="4 14">Belongs to the cytochrome P450 family.</text>
</comment>
<evidence type="ECO:0000256" key="4">
    <source>
        <dbReference type="ARBA" id="ARBA00010617"/>
    </source>
</evidence>
<dbReference type="GO" id="GO:0016020">
    <property type="term" value="C:membrane"/>
    <property type="evidence" value="ECO:0007669"/>
    <property type="project" value="UniProtKB-SubCell"/>
</dbReference>
<dbReference type="PROSITE" id="PS00086">
    <property type="entry name" value="CYTOCHROME_P450"/>
    <property type="match status" value="1"/>
</dbReference>
<comment type="cofactor">
    <cofactor evidence="1 13">
        <name>heme</name>
        <dbReference type="ChEBI" id="CHEBI:30413"/>
    </cofactor>
</comment>
<keyword evidence="7 13" id="KW-0479">Metal-binding</keyword>
<feature type="binding site" description="axial binding residue" evidence="13">
    <location>
        <position position="477"/>
    </location>
    <ligand>
        <name>heme</name>
        <dbReference type="ChEBI" id="CHEBI:30413"/>
    </ligand>
    <ligandPart>
        <name>Fe</name>
        <dbReference type="ChEBI" id="CHEBI:18248"/>
    </ligandPart>
</feature>
<dbReference type="Proteomes" id="UP000292702">
    <property type="component" value="Unassembled WGS sequence"/>
</dbReference>
<reference evidence="15 16" key="1">
    <citation type="submission" date="2018-11" db="EMBL/GenBank/DDBJ databases">
        <title>Genome assembly of Steccherinum ochraceum LE-BIN_3174, the white-rot fungus of the Steccherinaceae family (The Residual Polyporoid clade, Polyporales, Basidiomycota).</title>
        <authorList>
            <person name="Fedorova T.V."/>
            <person name="Glazunova O.A."/>
            <person name="Landesman E.O."/>
            <person name="Moiseenko K.V."/>
            <person name="Psurtseva N.V."/>
            <person name="Savinova O.S."/>
            <person name="Shakhova N.V."/>
            <person name="Tyazhelova T.V."/>
            <person name="Vasina D.V."/>
        </authorList>
    </citation>
    <scope>NUCLEOTIDE SEQUENCE [LARGE SCALE GENOMIC DNA]</scope>
    <source>
        <strain evidence="15 16">LE-BIN_3174</strain>
    </source>
</reference>
<keyword evidence="8" id="KW-1133">Transmembrane helix</keyword>
<dbReference type="GO" id="GO:0004497">
    <property type="term" value="F:monooxygenase activity"/>
    <property type="evidence" value="ECO:0007669"/>
    <property type="project" value="UniProtKB-KW"/>
</dbReference>
<dbReference type="Pfam" id="PF00067">
    <property type="entry name" value="p450"/>
    <property type="match status" value="1"/>
</dbReference>
<dbReference type="Gene3D" id="1.10.630.10">
    <property type="entry name" value="Cytochrome P450"/>
    <property type="match status" value="1"/>
</dbReference>
<evidence type="ECO:0000256" key="10">
    <source>
        <dbReference type="ARBA" id="ARBA00023004"/>
    </source>
</evidence>
<evidence type="ECO:0000256" key="5">
    <source>
        <dbReference type="ARBA" id="ARBA00022617"/>
    </source>
</evidence>
<evidence type="ECO:0000256" key="12">
    <source>
        <dbReference type="ARBA" id="ARBA00023136"/>
    </source>
</evidence>
<dbReference type="SUPFAM" id="SSF48264">
    <property type="entry name" value="Cytochrome P450"/>
    <property type="match status" value="1"/>
</dbReference>
<evidence type="ECO:0000256" key="13">
    <source>
        <dbReference type="PIRSR" id="PIRSR602401-1"/>
    </source>
</evidence>
<dbReference type="InterPro" id="IPR017972">
    <property type="entry name" value="Cyt_P450_CS"/>
</dbReference>
<dbReference type="PRINTS" id="PR00385">
    <property type="entry name" value="P450"/>
</dbReference>
<proteinExistence type="inferred from homology"/>
<evidence type="ECO:0000256" key="8">
    <source>
        <dbReference type="ARBA" id="ARBA00022989"/>
    </source>
</evidence>
<name>A0A4R0RW09_9APHY</name>
<dbReference type="InterPro" id="IPR036396">
    <property type="entry name" value="Cyt_P450_sf"/>
</dbReference>
<keyword evidence="12" id="KW-0472">Membrane</keyword>
<protein>
    <recommendedName>
        <fullName evidence="17">Cytochrome P450</fullName>
    </recommendedName>
</protein>
<keyword evidence="10 13" id="KW-0408">Iron</keyword>
<keyword evidence="16" id="KW-1185">Reference proteome</keyword>
<dbReference type="PANTHER" id="PTHR46300">
    <property type="entry name" value="P450, PUTATIVE (EUROFUNG)-RELATED-RELATED"/>
    <property type="match status" value="1"/>
</dbReference>
<evidence type="ECO:0000256" key="7">
    <source>
        <dbReference type="ARBA" id="ARBA00022723"/>
    </source>
</evidence>
<dbReference type="PRINTS" id="PR00463">
    <property type="entry name" value="EP450I"/>
</dbReference>
<dbReference type="GO" id="GO:0016705">
    <property type="term" value="F:oxidoreductase activity, acting on paired donors, with incorporation or reduction of molecular oxygen"/>
    <property type="evidence" value="ECO:0007669"/>
    <property type="project" value="InterPro"/>
</dbReference>
<evidence type="ECO:0000256" key="6">
    <source>
        <dbReference type="ARBA" id="ARBA00022692"/>
    </source>
</evidence>
<keyword evidence="9 14" id="KW-0560">Oxidoreductase</keyword>
<evidence type="ECO:0000256" key="3">
    <source>
        <dbReference type="ARBA" id="ARBA00005179"/>
    </source>
</evidence>
<gene>
    <name evidence="15" type="ORF">EIP91_005259</name>
</gene>
<comment type="subcellular location">
    <subcellularLocation>
        <location evidence="2">Membrane</location>
        <topology evidence="2">Single-pass membrane protein</topology>
    </subcellularLocation>
</comment>
<evidence type="ECO:0000313" key="15">
    <source>
        <dbReference type="EMBL" id="TCD70009.1"/>
    </source>
</evidence>
<dbReference type="CDD" id="cd11065">
    <property type="entry name" value="CYP64-like"/>
    <property type="match status" value="1"/>
</dbReference>
<evidence type="ECO:0000256" key="9">
    <source>
        <dbReference type="ARBA" id="ARBA00023002"/>
    </source>
</evidence>
<evidence type="ECO:0000256" key="1">
    <source>
        <dbReference type="ARBA" id="ARBA00001971"/>
    </source>
</evidence>
<evidence type="ECO:0000313" key="16">
    <source>
        <dbReference type="Proteomes" id="UP000292702"/>
    </source>
</evidence>
<dbReference type="AlphaFoldDB" id="A0A4R0RW09"/>
<evidence type="ECO:0000256" key="11">
    <source>
        <dbReference type="ARBA" id="ARBA00023033"/>
    </source>
</evidence>
<dbReference type="EMBL" id="RWJN01000029">
    <property type="protein sequence ID" value="TCD70009.1"/>
    <property type="molecule type" value="Genomic_DNA"/>
</dbReference>
<dbReference type="OrthoDB" id="2789670at2759"/>
<dbReference type="InterPro" id="IPR002401">
    <property type="entry name" value="Cyt_P450_E_grp-I"/>
</dbReference>
<dbReference type="InterPro" id="IPR050364">
    <property type="entry name" value="Cytochrome_P450_fung"/>
</dbReference>
<evidence type="ECO:0000256" key="2">
    <source>
        <dbReference type="ARBA" id="ARBA00004167"/>
    </source>
</evidence>
<dbReference type="STRING" id="92696.A0A4R0RW09"/>